<keyword evidence="1" id="KW-1133">Transmembrane helix</keyword>
<reference evidence="3" key="2">
    <citation type="journal article" date="2017" name="Sci. Adv.">
        <title>A tail of two voltages: Proteomic comparison of the three electric organs of the electric eel.</title>
        <authorList>
            <person name="Traeger L.L."/>
            <person name="Sabat G."/>
            <person name="Barrett-Wilt G.A."/>
            <person name="Wells G.B."/>
            <person name="Sussman M.R."/>
        </authorList>
    </citation>
    <scope>NUCLEOTIDE SEQUENCE [LARGE SCALE GENOMIC DNA]</scope>
</reference>
<evidence type="ECO:0000313" key="3">
    <source>
        <dbReference type="Proteomes" id="UP000314983"/>
    </source>
</evidence>
<reference evidence="2" key="3">
    <citation type="submission" date="2020-05" db="EMBL/GenBank/DDBJ databases">
        <title>Electrophorus electricus (electric eel) genome, fEleEle1, primary haplotype.</title>
        <authorList>
            <person name="Myers G."/>
            <person name="Meyer A."/>
            <person name="Fedrigo O."/>
            <person name="Formenti G."/>
            <person name="Rhie A."/>
            <person name="Tracey A."/>
            <person name="Sims Y."/>
            <person name="Jarvis E.D."/>
        </authorList>
    </citation>
    <scope>NUCLEOTIDE SEQUENCE [LARGE SCALE GENOMIC DNA]</scope>
</reference>
<evidence type="ECO:0000256" key="1">
    <source>
        <dbReference type="SAM" id="Phobius"/>
    </source>
</evidence>
<dbReference type="AlphaFoldDB" id="A0A4W4DVP9"/>
<dbReference type="Ensembl" id="ENSEEET00000003358.2">
    <property type="protein sequence ID" value="ENSEEEP00000003309.1"/>
    <property type="gene ID" value="ENSEEEG00000001864.2"/>
</dbReference>
<protein>
    <submittedName>
        <fullName evidence="2">Uncharacterized protein</fullName>
    </submittedName>
</protein>
<name>A0A4W4DVP9_ELEEL</name>
<accession>A0A4W4DVP9</accession>
<evidence type="ECO:0000313" key="2">
    <source>
        <dbReference type="Ensembl" id="ENSEEEP00000003309.1"/>
    </source>
</evidence>
<dbReference type="GeneTree" id="ENSGT00970000193437"/>
<dbReference type="Proteomes" id="UP000314983">
    <property type="component" value="Chromosome 22"/>
</dbReference>
<dbReference type="AntiFam" id="ANF00149">
    <property type="entry name" value="Shadow ORF (opposite cshA)"/>
</dbReference>
<organism evidence="2 3">
    <name type="scientific">Electrophorus electricus</name>
    <name type="common">Electric eel</name>
    <name type="synonym">Gymnotus electricus</name>
    <dbReference type="NCBI Taxonomy" id="8005"/>
    <lineage>
        <taxon>Eukaryota</taxon>
        <taxon>Metazoa</taxon>
        <taxon>Chordata</taxon>
        <taxon>Craniata</taxon>
        <taxon>Vertebrata</taxon>
        <taxon>Euteleostomi</taxon>
        <taxon>Actinopterygii</taxon>
        <taxon>Neopterygii</taxon>
        <taxon>Teleostei</taxon>
        <taxon>Ostariophysi</taxon>
        <taxon>Gymnotiformes</taxon>
        <taxon>Gymnotoidei</taxon>
        <taxon>Gymnotidae</taxon>
        <taxon>Electrophorus</taxon>
    </lineage>
</organism>
<proteinExistence type="predicted"/>
<reference evidence="3" key="1">
    <citation type="journal article" date="2014" name="Science">
        <title>Nonhuman genetics. Genomic basis for the convergent evolution of electric organs.</title>
        <authorList>
            <person name="Gallant J.R."/>
            <person name="Traeger L.L."/>
            <person name="Volkening J.D."/>
            <person name="Moffett H."/>
            <person name="Chen P.H."/>
            <person name="Novina C.D."/>
            <person name="Phillips G.N.Jr."/>
            <person name="Anand R."/>
            <person name="Wells G.B."/>
            <person name="Pinch M."/>
            <person name="Guth R."/>
            <person name="Unguez G.A."/>
            <person name="Albert J.S."/>
            <person name="Zakon H.H."/>
            <person name="Samanta M.P."/>
            <person name="Sussman M.R."/>
        </authorList>
    </citation>
    <scope>NUCLEOTIDE SEQUENCE [LARGE SCALE GENOMIC DNA]</scope>
</reference>
<reference evidence="2" key="4">
    <citation type="submission" date="2025-08" db="UniProtKB">
        <authorList>
            <consortium name="Ensembl"/>
        </authorList>
    </citation>
    <scope>IDENTIFICATION</scope>
</reference>
<reference evidence="2" key="5">
    <citation type="submission" date="2025-09" db="UniProtKB">
        <authorList>
            <consortium name="Ensembl"/>
        </authorList>
    </citation>
    <scope>IDENTIFICATION</scope>
</reference>
<keyword evidence="1" id="KW-0472">Membrane</keyword>
<keyword evidence="3" id="KW-1185">Reference proteome</keyword>
<feature type="transmembrane region" description="Helical" evidence="1">
    <location>
        <begin position="22"/>
        <end position="42"/>
    </location>
</feature>
<sequence>MAEDHGLCNGDHPVDVTERTKLVFFIVAEHVILLYGVQGLFLPLQFDNVGIRNDPPSELPHSVFEGGGEEQHLTVPGQRDLLPLDADALVLMALRGDHDVGLVQHEHADLLGVHQLELEEPVEHGPGRANHYLLLDLFIEANYLYANFRGSVSPGTIV</sequence>
<keyword evidence="1" id="KW-0812">Transmembrane</keyword>